<reference evidence="2" key="1">
    <citation type="journal article" date="2014" name="Int. J. Syst. Evol. Microbiol.">
        <title>Complete genome sequence of Corynebacterium casei LMG S-19264T (=DSM 44701T), isolated from a smear-ripened cheese.</title>
        <authorList>
            <consortium name="US DOE Joint Genome Institute (JGI-PGF)"/>
            <person name="Walter F."/>
            <person name="Albersmeier A."/>
            <person name="Kalinowski J."/>
            <person name="Ruckert C."/>
        </authorList>
    </citation>
    <scope>NUCLEOTIDE SEQUENCE</scope>
    <source>
        <strain evidence="2">CGMCC 1.12785</strain>
    </source>
</reference>
<protein>
    <recommendedName>
        <fullName evidence="1">DUF1990 domain-containing protein</fullName>
    </recommendedName>
</protein>
<feature type="domain" description="DUF1990" evidence="1">
    <location>
        <begin position="27"/>
        <end position="169"/>
    </location>
</feature>
<dbReference type="Proteomes" id="UP000616114">
    <property type="component" value="Unassembled WGS sequence"/>
</dbReference>
<evidence type="ECO:0000259" key="1">
    <source>
        <dbReference type="Pfam" id="PF09348"/>
    </source>
</evidence>
<evidence type="ECO:0000313" key="2">
    <source>
        <dbReference type="EMBL" id="GGA07564.1"/>
    </source>
</evidence>
<dbReference type="PIRSF" id="PIRSF010260">
    <property type="entry name" value="UCP010260"/>
    <property type="match status" value="1"/>
</dbReference>
<dbReference type="EMBL" id="BMFY01000003">
    <property type="protein sequence ID" value="GGA07564.1"/>
    <property type="molecule type" value="Genomic_DNA"/>
</dbReference>
<dbReference type="RefSeq" id="WP_188549631.1">
    <property type="nucleotide sequence ID" value="NZ_BMFY01000003.1"/>
</dbReference>
<dbReference type="PANTHER" id="PTHR34202">
    <property type="entry name" value="UPF0548 PROTEIN"/>
    <property type="match status" value="1"/>
</dbReference>
<accession>A0A8J2TWA0</accession>
<reference evidence="2" key="2">
    <citation type="submission" date="2020-09" db="EMBL/GenBank/DDBJ databases">
        <authorList>
            <person name="Sun Q."/>
            <person name="Zhou Y."/>
        </authorList>
    </citation>
    <scope>NUCLEOTIDE SEQUENCE</scope>
    <source>
        <strain evidence="2">CGMCC 1.12785</strain>
    </source>
</reference>
<dbReference type="PANTHER" id="PTHR34202:SF1">
    <property type="entry name" value="UPF0548 PROTEIN"/>
    <property type="match status" value="1"/>
</dbReference>
<comment type="caution">
    <text evidence="2">The sequence shown here is derived from an EMBL/GenBank/DDBJ whole genome shotgun (WGS) entry which is preliminary data.</text>
</comment>
<proteinExistence type="predicted"/>
<organism evidence="2 3">
    <name type="scientific">Sediminivirga luteola</name>
    <dbReference type="NCBI Taxonomy" id="1774748"/>
    <lineage>
        <taxon>Bacteria</taxon>
        <taxon>Bacillati</taxon>
        <taxon>Actinomycetota</taxon>
        <taxon>Actinomycetes</taxon>
        <taxon>Micrococcales</taxon>
        <taxon>Brevibacteriaceae</taxon>
        <taxon>Sediminivirga</taxon>
    </lineage>
</organism>
<keyword evidence="3" id="KW-1185">Reference proteome</keyword>
<evidence type="ECO:0000313" key="3">
    <source>
        <dbReference type="Proteomes" id="UP000616114"/>
    </source>
</evidence>
<dbReference type="InterPro" id="IPR014457">
    <property type="entry name" value="UCP010260"/>
</dbReference>
<dbReference type="Pfam" id="PF09348">
    <property type="entry name" value="DUF1990"/>
    <property type="match status" value="1"/>
</dbReference>
<dbReference type="AlphaFoldDB" id="A0A8J2TWA0"/>
<gene>
    <name evidence="2" type="ORF">GCM10011333_07870</name>
</gene>
<sequence>MSVGHLPSEYLESLRRQPVTCPVGPADTVPFGYAPLRATARLIRKDFDAAVTELWEWRMHEAAGLTVRASELRVRSGSVVVLGLRVGPLTVQAPCRVVEVVDEPGRKGFTYGTLPGHPESGIERFILERSRDGGIWIGIQGYSRPAAPLARLAAPLARRAQRVVTARYLYALDHAARGG</sequence>
<dbReference type="InterPro" id="IPR018960">
    <property type="entry name" value="DUF1990"/>
</dbReference>
<name>A0A8J2TWA0_9MICO</name>